<sequence length="62" mass="7520">MRLCRYFFFCDTSSCFYGNSCCDIFISRECTAGGFCNFMYLKPISRELRRELYLRSKKTRKR</sequence>
<dbReference type="AlphaFoldDB" id="A0A9D4CPF5"/>
<accession>A0A9D4CPF5</accession>
<organism evidence="1 2">
    <name type="scientific">Dreissena polymorpha</name>
    <name type="common">Zebra mussel</name>
    <name type="synonym">Mytilus polymorpha</name>
    <dbReference type="NCBI Taxonomy" id="45954"/>
    <lineage>
        <taxon>Eukaryota</taxon>
        <taxon>Metazoa</taxon>
        <taxon>Spiralia</taxon>
        <taxon>Lophotrochozoa</taxon>
        <taxon>Mollusca</taxon>
        <taxon>Bivalvia</taxon>
        <taxon>Autobranchia</taxon>
        <taxon>Heteroconchia</taxon>
        <taxon>Euheterodonta</taxon>
        <taxon>Imparidentia</taxon>
        <taxon>Neoheterodontei</taxon>
        <taxon>Myida</taxon>
        <taxon>Dreissenoidea</taxon>
        <taxon>Dreissenidae</taxon>
        <taxon>Dreissena</taxon>
    </lineage>
</organism>
<reference evidence="1" key="2">
    <citation type="submission" date="2020-11" db="EMBL/GenBank/DDBJ databases">
        <authorList>
            <person name="McCartney M.A."/>
            <person name="Auch B."/>
            <person name="Kono T."/>
            <person name="Mallez S."/>
            <person name="Becker A."/>
            <person name="Gohl D.M."/>
            <person name="Silverstein K.A.T."/>
            <person name="Koren S."/>
            <person name="Bechman K.B."/>
            <person name="Herman A."/>
            <person name="Abrahante J.E."/>
            <person name="Garbe J."/>
        </authorList>
    </citation>
    <scope>NUCLEOTIDE SEQUENCE</scope>
    <source>
        <strain evidence="1">Duluth1</strain>
        <tissue evidence="1">Whole animal</tissue>
    </source>
</reference>
<keyword evidence="2" id="KW-1185">Reference proteome</keyword>
<proteinExistence type="predicted"/>
<evidence type="ECO:0000313" key="1">
    <source>
        <dbReference type="EMBL" id="KAH3727836.1"/>
    </source>
</evidence>
<gene>
    <name evidence="1" type="ORF">DPMN_053781</name>
</gene>
<reference evidence="1" key="1">
    <citation type="journal article" date="2019" name="bioRxiv">
        <title>The Genome of the Zebra Mussel, Dreissena polymorpha: A Resource for Invasive Species Research.</title>
        <authorList>
            <person name="McCartney M.A."/>
            <person name="Auch B."/>
            <person name="Kono T."/>
            <person name="Mallez S."/>
            <person name="Zhang Y."/>
            <person name="Obille A."/>
            <person name="Becker A."/>
            <person name="Abrahante J.E."/>
            <person name="Garbe J."/>
            <person name="Badalamenti J.P."/>
            <person name="Herman A."/>
            <person name="Mangelson H."/>
            <person name="Liachko I."/>
            <person name="Sullivan S."/>
            <person name="Sone E.D."/>
            <person name="Koren S."/>
            <person name="Silverstein K.A.T."/>
            <person name="Beckman K.B."/>
            <person name="Gohl D.M."/>
        </authorList>
    </citation>
    <scope>NUCLEOTIDE SEQUENCE</scope>
    <source>
        <strain evidence="1">Duluth1</strain>
        <tissue evidence="1">Whole animal</tissue>
    </source>
</reference>
<dbReference type="EMBL" id="JAIWYP010000012">
    <property type="protein sequence ID" value="KAH3727836.1"/>
    <property type="molecule type" value="Genomic_DNA"/>
</dbReference>
<dbReference type="Proteomes" id="UP000828390">
    <property type="component" value="Unassembled WGS sequence"/>
</dbReference>
<protein>
    <submittedName>
        <fullName evidence="1">Uncharacterized protein</fullName>
    </submittedName>
</protein>
<comment type="caution">
    <text evidence="1">The sequence shown here is derived from an EMBL/GenBank/DDBJ whole genome shotgun (WGS) entry which is preliminary data.</text>
</comment>
<evidence type="ECO:0000313" key="2">
    <source>
        <dbReference type="Proteomes" id="UP000828390"/>
    </source>
</evidence>
<name>A0A9D4CPF5_DREPO</name>